<keyword evidence="1" id="KW-0812">Transmembrane</keyword>
<feature type="transmembrane region" description="Helical" evidence="1">
    <location>
        <begin position="14"/>
        <end position="32"/>
    </location>
</feature>
<dbReference type="SUPFAM" id="SSF50156">
    <property type="entry name" value="PDZ domain-like"/>
    <property type="match status" value="1"/>
</dbReference>
<accession>A0A1M5U537</accession>
<dbReference type="InterPro" id="IPR041489">
    <property type="entry name" value="PDZ_6"/>
</dbReference>
<dbReference type="EMBL" id="FQXM01000007">
    <property type="protein sequence ID" value="SHH58084.1"/>
    <property type="molecule type" value="Genomic_DNA"/>
</dbReference>
<dbReference type="PROSITE" id="PS50106">
    <property type="entry name" value="PDZ"/>
    <property type="match status" value="1"/>
</dbReference>
<evidence type="ECO:0000256" key="1">
    <source>
        <dbReference type="SAM" id="Phobius"/>
    </source>
</evidence>
<name>A0A1M5U537_9CLOT</name>
<reference evidence="3 4" key="1">
    <citation type="submission" date="2016-11" db="EMBL/GenBank/DDBJ databases">
        <authorList>
            <person name="Jaros S."/>
            <person name="Januszkiewicz K."/>
            <person name="Wedrychowicz H."/>
        </authorList>
    </citation>
    <scope>NUCLEOTIDE SEQUENCE [LARGE SCALE GENOMIC DNA]</scope>
    <source>
        <strain evidence="3 4">DSM 8605</strain>
    </source>
</reference>
<dbReference type="InterPro" id="IPR036034">
    <property type="entry name" value="PDZ_sf"/>
</dbReference>
<gene>
    <name evidence="3" type="ORF">SAMN02745207_01583</name>
</gene>
<dbReference type="OrthoDB" id="198399at2"/>
<feature type="transmembrane region" description="Helical" evidence="1">
    <location>
        <begin position="226"/>
        <end position="246"/>
    </location>
</feature>
<keyword evidence="1" id="KW-1133">Transmembrane helix</keyword>
<evidence type="ECO:0000313" key="4">
    <source>
        <dbReference type="Proteomes" id="UP000184447"/>
    </source>
</evidence>
<feature type="transmembrane region" description="Helical" evidence="1">
    <location>
        <begin position="135"/>
        <end position="163"/>
    </location>
</feature>
<evidence type="ECO:0000313" key="3">
    <source>
        <dbReference type="EMBL" id="SHH58084.1"/>
    </source>
</evidence>
<feature type="transmembrane region" description="Helical" evidence="1">
    <location>
        <begin position="258"/>
        <end position="278"/>
    </location>
</feature>
<dbReference type="Proteomes" id="UP000184447">
    <property type="component" value="Unassembled WGS sequence"/>
</dbReference>
<feature type="domain" description="PDZ" evidence="2">
    <location>
        <begin position="321"/>
        <end position="377"/>
    </location>
</feature>
<evidence type="ECO:0000259" key="2">
    <source>
        <dbReference type="PROSITE" id="PS50106"/>
    </source>
</evidence>
<feature type="transmembrane region" description="Helical" evidence="1">
    <location>
        <begin position="108"/>
        <end position="129"/>
    </location>
</feature>
<keyword evidence="1" id="KW-0472">Membrane</keyword>
<feature type="transmembrane region" description="Helical" evidence="1">
    <location>
        <begin position="53"/>
        <end position="79"/>
    </location>
</feature>
<sequence length="429" mass="47574">MGINLGVLQGISKAIVSFPYVLILFLVAMNFYRKNRKISKMQKLIIGKSINTPLELTLSEIVLGITGGIFSSVLLSYLGVGFSENSLVDLIFLFSLLSLSFKTKAMNFAYTASIMGFISILIEIMKGLYSADWNILSVLSIDVVSLMTMVAIIYLTQGILIMIDGGRGSIPVFSKRNGEIIGGFALKRSWIIPCAIIILTTSNNYSISETYSLSHWKTFLTATNPMVILSGIVLFVLPLFGVLNFSTFTFSKSKKEKSFIYGAFMIGYSCILFVLARLGTLNVFFKLATVIFAPAALEAIEIFQNYKEINSKPKYTSNDDGVMVLEVVPDSPAYNMGIKSGDRLVTINDKKIKKEEDILEIIKETSSNILLKIKKATGILEEVRYSKTNGINALGVILVPISLPQKEGYILFEHVNKERIIDKIKNKDN</sequence>
<dbReference type="SMART" id="SM00228">
    <property type="entry name" value="PDZ"/>
    <property type="match status" value="1"/>
</dbReference>
<proteinExistence type="predicted"/>
<dbReference type="AlphaFoldDB" id="A0A1M5U537"/>
<dbReference type="STRING" id="1121316.SAMN02745207_01583"/>
<dbReference type="Pfam" id="PF17820">
    <property type="entry name" value="PDZ_6"/>
    <property type="match status" value="1"/>
</dbReference>
<protein>
    <submittedName>
        <fullName evidence="3">PDZ domain-containing protein</fullName>
    </submittedName>
</protein>
<dbReference type="RefSeq" id="WP_073337898.1">
    <property type="nucleotide sequence ID" value="NZ_FQXM01000007.1"/>
</dbReference>
<dbReference type="Gene3D" id="2.30.42.10">
    <property type="match status" value="1"/>
</dbReference>
<dbReference type="InterPro" id="IPR001478">
    <property type="entry name" value="PDZ"/>
</dbReference>
<keyword evidence="4" id="KW-1185">Reference proteome</keyword>
<organism evidence="3 4">
    <name type="scientific">Clostridium grantii DSM 8605</name>
    <dbReference type="NCBI Taxonomy" id="1121316"/>
    <lineage>
        <taxon>Bacteria</taxon>
        <taxon>Bacillati</taxon>
        <taxon>Bacillota</taxon>
        <taxon>Clostridia</taxon>
        <taxon>Eubacteriales</taxon>
        <taxon>Clostridiaceae</taxon>
        <taxon>Clostridium</taxon>
    </lineage>
</organism>